<dbReference type="FunFam" id="2.40.110.10:FF:000001">
    <property type="entry name" value="Acyl-CoA dehydrogenase, mitochondrial"/>
    <property type="match status" value="1"/>
</dbReference>
<dbReference type="InterPro" id="IPR046373">
    <property type="entry name" value="Acyl-CoA_Oxase/DH_mid-dom_sf"/>
</dbReference>
<dbReference type="Gene3D" id="1.20.140.10">
    <property type="entry name" value="Butyryl-CoA Dehydrogenase, subunit A, domain 3"/>
    <property type="match status" value="1"/>
</dbReference>
<dbReference type="AlphaFoldDB" id="A0A2H9TQ83"/>
<comment type="cofactor">
    <cofactor evidence="1 6">
        <name>FAD</name>
        <dbReference type="ChEBI" id="CHEBI:57692"/>
    </cofactor>
</comment>
<feature type="compositionally biased region" description="Pro residues" evidence="7">
    <location>
        <begin position="272"/>
        <end position="291"/>
    </location>
</feature>
<dbReference type="PANTHER" id="PTHR43831:SF1">
    <property type="entry name" value="ISOBUTYRYL-COA DEHYDROGENASE, MITOCHONDRIAL"/>
    <property type="match status" value="1"/>
</dbReference>
<sequence>MIDEFGTAEQKKKYLPELLTMDRMASYCLTEPGSGSDAAALSTTAVLKGDHYVLNGAKAFISGAGTSEVYMVMARTGEAGPKGITCFIVEKDSPGLSFGKKESKMGWNSQPTRVVTMEDCFVPKENVLGNIGQGFTIAMRGLVGGRVNIASCSLGAAQACLENSVRYTNDRKQFGAKLAELQNVQFKLAEMATSLITSRLMVRKAATMIDSSSPHATVYSAVAKKYATDRCFDICNTALQLHGGYGYLKEYPIEQMRQQPKIQEGKLTPPGYLGPPNPPLFGLPGPGPPSLDGPVSGYNSD</sequence>
<accession>A0A2H9TQ83</accession>
<evidence type="ECO:0000259" key="9">
    <source>
        <dbReference type="Pfam" id="PF02770"/>
    </source>
</evidence>
<comment type="similarity">
    <text evidence="2 6">Belongs to the acyl-CoA dehydrogenase family.</text>
</comment>
<dbReference type="InterPro" id="IPR009100">
    <property type="entry name" value="AcylCoA_DH/oxidase_NM_dom_sf"/>
</dbReference>
<keyword evidence="4 6" id="KW-0274">FAD</keyword>
<evidence type="ECO:0000256" key="4">
    <source>
        <dbReference type="ARBA" id="ARBA00022827"/>
    </source>
</evidence>
<dbReference type="FunFam" id="1.20.140.10:FF:000004">
    <property type="entry name" value="Acyl-CoA dehydrogenase FadE25"/>
    <property type="match status" value="1"/>
</dbReference>
<dbReference type="Pfam" id="PF00441">
    <property type="entry name" value="Acyl-CoA_dh_1"/>
    <property type="match status" value="1"/>
</dbReference>
<dbReference type="PROSITE" id="PS00072">
    <property type="entry name" value="ACYL_COA_DH_1"/>
    <property type="match status" value="1"/>
</dbReference>
<dbReference type="GO" id="GO:0005739">
    <property type="term" value="C:mitochondrion"/>
    <property type="evidence" value="ECO:0007669"/>
    <property type="project" value="TreeGrafter"/>
</dbReference>
<proteinExistence type="inferred from homology"/>
<comment type="caution">
    <text evidence="10">The sequence shown here is derived from an EMBL/GenBank/DDBJ whole genome shotgun (WGS) entry which is preliminary data.</text>
</comment>
<feature type="domain" description="Acyl-CoA dehydrogenase/oxidase C-terminal" evidence="8">
    <location>
        <begin position="132"/>
        <end position="258"/>
    </location>
</feature>
<dbReference type="InterPro" id="IPR006089">
    <property type="entry name" value="Acyl-CoA_DH_CS"/>
</dbReference>
<dbReference type="SUPFAM" id="SSF47203">
    <property type="entry name" value="Acyl-CoA dehydrogenase C-terminal domain-like"/>
    <property type="match status" value="1"/>
</dbReference>
<evidence type="ECO:0000313" key="11">
    <source>
        <dbReference type="Proteomes" id="UP000240830"/>
    </source>
</evidence>
<dbReference type="PANTHER" id="PTHR43831">
    <property type="entry name" value="ISOBUTYRYL-COA DEHYDROGENASE"/>
    <property type="match status" value="1"/>
</dbReference>
<evidence type="ECO:0000256" key="7">
    <source>
        <dbReference type="SAM" id="MobiDB-lite"/>
    </source>
</evidence>
<dbReference type="GO" id="GO:0003995">
    <property type="term" value="F:acyl-CoA dehydrogenase activity"/>
    <property type="evidence" value="ECO:0007669"/>
    <property type="project" value="InterPro"/>
</dbReference>
<dbReference type="InterPro" id="IPR036250">
    <property type="entry name" value="AcylCo_DH-like_C"/>
</dbReference>
<dbReference type="STRING" id="1246581.A0A2H9TQ83"/>
<evidence type="ECO:0000256" key="3">
    <source>
        <dbReference type="ARBA" id="ARBA00022630"/>
    </source>
</evidence>
<dbReference type="InterPro" id="IPR052547">
    <property type="entry name" value="Mito_Isobutyryl-CoADH"/>
</dbReference>
<gene>
    <name evidence="10" type="ORF">PSACC_00278</name>
</gene>
<keyword evidence="5 6" id="KW-0560">Oxidoreductase</keyword>
<dbReference type="InterPro" id="IPR009075">
    <property type="entry name" value="AcylCo_DH/oxidase_C"/>
</dbReference>
<dbReference type="Gene3D" id="2.40.110.10">
    <property type="entry name" value="Butyryl-CoA Dehydrogenase, subunit A, domain 2"/>
    <property type="match status" value="1"/>
</dbReference>
<feature type="domain" description="Acyl-CoA oxidase/dehydrogenase middle" evidence="9">
    <location>
        <begin position="27"/>
        <end position="120"/>
    </location>
</feature>
<dbReference type="Proteomes" id="UP000240830">
    <property type="component" value="Unassembled WGS sequence"/>
</dbReference>
<protein>
    <submittedName>
        <fullName evidence="10">Isobutyryl-CoA dehydrogenase</fullName>
    </submittedName>
</protein>
<dbReference type="SUPFAM" id="SSF56645">
    <property type="entry name" value="Acyl-CoA dehydrogenase NM domain-like"/>
    <property type="match status" value="1"/>
</dbReference>
<dbReference type="InterPro" id="IPR006091">
    <property type="entry name" value="Acyl-CoA_Oxase/DH_mid-dom"/>
</dbReference>
<name>A0A2H9TQ83_9FUNG</name>
<keyword evidence="3 6" id="KW-0285">Flavoprotein</keyword>
<organism evidence="10 11">
    <name type="scientific">Paramicrosporidium saccamoebae</name>
    <dbReference type="NCBI Taxonomy" id="1246581"/>
    <lineage>
        <taxon>Eukaryota</taxon>
        <taxon>Fungi</taxon>
        <taxon>Fungi incertae sedis</taxon>
        <taxon>Cryptomycota</taxon>
        <taxon>Cryptomycota incertae sedis</taxon>
        <taxon>Paramicrosporidium</taxon>
    </lineage>
</organism>
<evidence type="ECO:0000256" key="2">
    <source>
        <dbReference type="ARBA" id="ARBA00009347"/>
    </source>
</evidence>
<keyword evidence="11" id="KW-1185">Reference proteome</keyword>
<evidence type="ECO:0000313" key="10">
    <source>
        <dbReference type="EMBL" id="PJF19907.1"/>
    </source>
</evidence>
<evidence type="ECO:0000256" key="5">
    <source>
        <dbReference type="ARBA" id="ARBA00023002"/>
    </source>
</evidence>
<dbReference type="Pfam" id="PF02770">
    <property type="entry name" value="Acyl-CoA_dh_M"/>
    <property type="match status" value="1"/>
</dbReference>
<evidence type="ECO:0000259" key="8">
    <source>
        <dbReference type="Pfam" id="PF00441"/>
    </source>
</evidence>
<dbReference type="EMBL" id="MTSL01000029">
    <property type="protein sequence ID" value="PJF19907.1"/>
    <property type="molecule type" value="Genomic_DNA"/>
</dbReference>
<feature type="region of interest" description="Disordered" evidence="7">
    <location>
        <begin position="263"/>
        <end position="301"/>
    </location>
</feature>
<evidence type="ECO:0000256" key="1">
    <source>
        <dbReference type="ARBA" id="ARBA00001974"/>
    </source>
</evidence>
<evidence type="ECO:0000256" key="6">
    <source>
        <dbReference type="RuleBase" id="RU362125"/>
    </source>
</evidence>
<dbReference type="OrthoDB" id="9988775at2759"/>
<reference evidence="10 11" key="1">
    <citation type="submission" date="2016-10" db="EMBL/GenBank/DDBJ databases">
        <title>The genome of Paramicrosporidium saccamoebae is the missing link in understanding Cryptomycota and Microsporidia evolution.</title>
        <authorList>
            <person name="Quandt C.A."/>
            <person name="Beaudet D."/>
            <person name="Corsaro D."/>
            <person name="Michel R."/>
            <person name="Corradi N."/>
            <person name="James T."/>
        </authorList>
    </citation>
    <scope>NUCLEOTIDE SEQUENCE [LARGE SCALE GENOMIC DNA]</scope>
    <source>
        <strain evidence="10 11">KSL3</strain>
    </source>
</reference>